<protein>
    <recommendedName>
        <fullName evidence="4">Proteasome subunit beta</fullName>
    </recommendedName>
</protein>
<dbReference type="InterPro" id="IPR033811">
    <property type="entry name" value="Proteasome_beta_3"/>
</dbReference>
<dbReference type="GeneID" id="17319021"/>
<dbReference type="Gramene" id="CDF41013">
    <property type="protein sequence ID" value="CDF41013"/>
    <property type="gene ID" value="CHC_T00009544001"/>
</dbReference>
<dbReference type="Pfam" id="PF00227">
    <property type="entry name" value="Proteasome"/>
    <property type="match status" value="1"/>
</dbReference>
<dbReference type="InterPro" id="IPR029055">
    <property type="entry name" value="Ntn_hydrolases_N"/>
</dbReference>
<dbReference type="EMBL" id="HG002301">
    <property type="protein sequence ID" value="CDF41013.1"/>
    <property type="molecule type" value="Genomic_DNA"/>
</dbReference>
<dbReference type="Gene3D" id="3.60.20.10">
    <property type="entry name" value="Glutamine Phosphoribosylpyrophosphate, subunit 1, domain 1"/>
    <property type="match status" value="1"/>
</dbReference>
<dbReference type="RefSeq" id="XP_005711307.1">
    <property type="nucleotide sequence ID" value="XM_005711250.1"/>
</dbReference>
<dbReference type="GO" id="GO:0043161">
    <property type="term" value="P:proteasome-mediated ubiquitin-dependent protein catabolic process"/>
    <property type="evidence" value="ECO:0007669"/>
    <property type="project" value="InterPro"/>
</dbReference>
<evidence type="ECO:0000313" key="6">
    <source>
        <dbReference type="Proteomes" id="UP000012073"/>
    </source>
</evidence>
<dbReference type="AlphaFoldDB" id="R7QTK3"/>
<dbReference type="KEGG" id="ccp:CHC_T00009544001"/>
<comment type="subcellular location">
    <subcellularLocation>
        <location evidence="4">Cytoplasm</location>
    </subcellularLocation>
    <subcellularLocation>
        <location evidence="4">Nucleus</location>
    </subcellularLocation>
</comment>
<dbReference type="PROSITE" id="PS00854">
    <property type="entry name" value="PROTEASOME_BETA_1"/>
    <property type="match status" value="1"/>
</dbReference>
<comment type="subunit">
    <text evidence="4">Component of the proteasome complex.</text>
</comment>
<dbReference type="InterPro" id="IPR016050">
    <property type="entry name" value="Proteasome_bsu_CS"/>
</dbReference>
<sequence>MSILEYNGGCVIAMAGKDCVAIASDHRLGVQLTTVAMDATRIFPMHDKLYLGLTGLMTDITTLDQLFRFRLEMYEMRENRKIKPKTFSNLVSSTLYGKRFGPYFSEPVIAGLDKDNKPFLCSMDLLGCIAEADDFAVAGTCAESLLGTCETFYRPNLEPEDLFETVSQSLLAALDRDCISGWGAVVHIITKDGVTTRELDGRMD</sequence>
<dbReference type="STRING" id="2769.R7QTK3"/>
<comment type="similarity">
    <text evidence="4">Belongs to the peptidase T1B family.</text>
</comment>
<dbReference type="OMA" id="CSEQLYG"/>
<evidence type="ECO:0000256" key="4">
    <source>
        <dbReference type="RuleBase" id="RU004203"/>
    </source>
</evidence>
<comment type="function">
    <text evidence="4">Component of the proteasome, a multicatalytic proteinase complex which is characterized by its ability to cleave peptides with Arg, Phe, Tyr, Leu, and Glu adjacent to the leaving group at neutral or slightly basic pH. The proteasome has an ATP-dependent proteolytic activity.</text>
</comment>
<evidence type="ECO:0000313" key="5">
    <source>
        <dbReference type="EMBL" id="CDF41013.1"/>
    </source>
</evidence>
<dbReference type="PROSITE" id="PS51476">
    <property type="entry name" value="PROTEASOME_BETA_2"/>
    <property type="match status" value="1"/>
</dbReference>
<evidence type="ECO:0000256" key="2">
    <source>
        <dbReference type="ARBA" id="ARBA00022942"/>
    </source>
</evidence>
<dbReference type="OrthoDB" id="204949at2759"/>
<dbReference type="GO" id="GO:0005737">
    <property type="term" value="C:cytoplasm"/>
    <property type="evidence" value="ECO:0007669"/>
    <property type="project" value="UniProtKB-SubCell"/>
</dbReference>
<dbReference type="FunFam" id="3.60.20.10:FF:000003">
    <property type="entry name" value="Proteasome subunit beta type-3"/>
    <property type="match status" value="1"/>
</dbReference>
<dbReference type="SUPFAM" id="SSF56235">
    <property type="entry name" value="N-terminal nucleophile aminohydrolases (Ntn hydrolases)"/>
    <property type="match status" value="1"/>
</dbReference>
<keyword evidence="3 4" id="KW-0539">Nucleus</keyword>
<dbReference type="InterPro" id="IPR023333">
    <property type="entry name" value="Proteasome_suB-type"/>
</dbReference>
<keyword evidence="2 4" id="KW-0647">Proteasome</keyword>
<evidence type="ECO:0000256" key="1">
    <source>
        <dbReference type="ARBA" id="ARBA00022490"/>
    </source>
</evidence>
<dbReference type="InterPro" id="IPR001353">
    <property type="entry name" value="Proteasome_sua/b"/>
</dbReference>
<dbReference type="GO" id="GO:0019774">
    <property type="term" value="C:proteasome core complex, beta-subunit complex"/>
    <property type="evidence" value="ECO:0007669"/>
    <property type="project" value="InterPro"/>
</dbReference>
<organism evidence="5 6">
    <name type="scientific">Chondrus crispus</name>
    <name type="common">Carrageen Irish moss</name>
    <name type="synonym">Polymorpha crispa</name>
    <dbReference type="NCBI Taxonomy" id="2769"/>
    <lineage>
        <taxon>Eukaryota</taxon>
        <taxon>Rhodophyta</taxon>
        <taxon>Florideophyceae</taxon>
        <taxon>Rhodymeniophycidae</taxon>
        <taxon>Gigartinales</taxon>
        <taxon>Gigartinaceae</taxon>
        <taxon>Chondrus</taxon>
    </lineage>
</organism>
<name>R7QTK3_CHOCR</name>
<keyword evidence="1 4" id="KW-0963">Cytoplasm</keyword>
<gene>
    <name evidence="5" type="ORF">CHC_T00009544001</name>
</gene>
<proteinExistence type="inferred from homology"/>
<dbReference type="Proteomes" id="UP000012073">
    <property type="component" value="Unassembled WGS sequence"/>
</dbReference>
<reference evidence="6" key="1">
    <citation type="journal article" date="2013" name="Proc. Natl. Acad. Sci. U.S.A.">
        <title>Genome structure and metabolic features in the red seaweed Chondrus crispus shed light on evolution of the Archaeplastida.</title>
        <authorList>
            <person name="Collen J."/>
            <person name="Porcel B."/>
            <person name="Carre W."/>
            <person name="Ball S.G."/>
            <person name="Chaparro C."/>
            <person name="Tonon T."/>
            <person name="Barbeyron T."/>
            <person name="Michel G."/>
            <person name="Noel B."/>
            <person name="Valentin K."/>
            <person name="Elias M."/>
            <person name="Artiguenave F."/>
            <person name="Arun A."/>
            <person name="Aury J.M."/>
            <person name="Barbosa-Neto J.F."/>
            <person name="Bothwell J.H."/>
            <person name="Bouget F.Y."/>
            <person name="Brillet L."/>
            <person name="Cabello-Hurtado F."/>
            <person name="Capella-Gutierrez S."/>
            <person name="Charrier B."/>
            <person name="Cladiere L."/>
            <person name="Cock J.M."/>
            <person name="Coelho S.M."/>
            <person name="Colleoni C."/>
            <person name="Czjzek M."/>
            <person name="Da Silva C."/>
            <person name="Delage L."/>
            <person name="Denoeud F."/>
            <person name="Deschamps P."/>
            <person name="Dittami S.M."/>
            <person name="Gabaldon T."/>
            <person name="Gachon C.M."/>
            <person name="Groisillier A."/>
            <person name="Herve C."/>
            <person name="Jabbari K."/>
            <person name="Katinka M."/>
            <person name="Kloareg B."/>
            <person name="Kowalczyk N."/>
            <person name="Labadie K."/>
            <person name="Leblanc C."/>
            <person name="Lopez P.J."/>
            <person name="McLachlan D.H."/>
            <person name="Meslet-Cladiere L."/>
            <person name="Moustafa A."/>
            <person name="Nehr Z."/>
            <person name="Nyvall Collen P."/>
            <person name="Panaud O."/>
            <person name="Partensky F."/>
            <person name="Poulain J."/>
            <person name="Rensing S.A."/>
            <person name="Rousvoal S."/>
            <person name="Samson G."/>
            <person name="Symeonidi A."/>
            <person name="Weissenbach J."/>
            <person name="Zambounis A."/>
            <person name="Wincker P."/>
            <person name="Boyen C."/>
        </authorList>
    </citation>
    <scope>NUCLEOTIDE SEQUENCE [LARGE SCALE GENOMIC DNA]</scope>
    <source>
        <strain evidence="6">cv. Stackhouse</strain>
    </source>
</reference>
<dbReference type="PANTHER" id="PTHR32194">
    <property type="entry name" value="METALLOPROTEASE TLDD"/>
    <property type="match status" value="1"/>
</dbReference>
<keyword evidence="6" id="KW-1185">Reference proteome</keyword>
<dbReference type="PANTHER" id="PTHR32194:SF10">
    <property type="entry name" value="PROTEASOME SUBUNIT BETA TYPE-3"/>
    <property type="match status" value="1"/>
</dbReference>
<dbReference type="GO" id="GO:0005634">
    <property type="term" value="C:nucleus"/>
    <property type="evidence" value="ECO:0007669"/>
    <property type="project" value="UniProtKB-SubCell"/>
</dbReference>
<evidence type="ECO:0000256" key="3">
    <source>
        <dbReference type="ARBA" id="ARBA00023242"/>
    </source>
</evidence>
<dbReference type="CDD" id="cd03759">
    <property type="entry name" value="proteasome_beta_type_3"/>
    <property type="match status" value="1"/>
</dbReference>
<accession>R7QTK3</accession>